<comment type="caution">
    <text evidence="1">The sequence shown here is derived from an EMBL/GenBank/DDBJ whole genome shotgun (WGS) entry which is preliminary data.</text>
</comment>
<reference evidence="1" key="1">
    <citation type="submission" date="2021-01" db="EMBL/GenBank/DDBJ databases">
        <authorList>
            <person name="Kaushik A."/>
        </authorList>
    </citation>
    <scope>NUCLEOTIDE SEQUENCE</scope>
    <source>
        <strain evidence="1">AG4-R118</strain>
    </source>
</reference>
<dbReference type="Proteomes" id="UP000663888">
    <property type="component" value="Unassembled WGS sequence"/>
</dbReference>
<dbReference type="InterPro" id="IPR014752">
    <property type="entry name" value="Arrestin-like_C"/>
</dbReference>
<proteinExistence type="predicted"/>
<dbReference type="EMBL" id="CAJMWX010000738">
    <property type="protein sequence ID" value="CAE6426127.1"/>
    <property type="molecule type" value="Genomic_DNA"/>
</dbReference>
<dbReference type="Gene3D" id="2.60.40.640">
    <property type="match status" value="1"/>
</dbReference>
<organism evidence="1 2">
    <name type="scientific">Rhizoctonia solani</name>
    <dbReference type="NCBI Taxonomy" id="456999"/>
    <lineage>
        <taxon>Eukaryota</taxon>
        <taxon>Fungi</taxon>
        <taxon>Dikarya</taxon>
        <taxon>Basidiomycota</taxon>
        <taxon>Agaricomycotina</taxon>
        <taxon>Agaricomycetes</taxon>
        <taxon>Cantharellales</taxon>
        <taxon>Ceratobasidiaceae</taxon>
        <taxon>Rhizoctonia</taxon>
    </lineage>
</organism>
<protein>
    <submittedName>
        <fullName evidence="1">Uncharacterized protein</fullName>
    </submittedName>
</protein>
<dbReference type="AlphaFoldDB" id="A0A8H3AKE1"/>
<name>A0A8H3AKE1_9AGAM</name>
<accession>A0A8H3AKE1</accession>
<gene>
    <name evidence="1" type="ORF">RDB_LOCUS28837</name>
</gene>
<sequence length="403" mass="43916">MAVPEYTNSSDSAPVYLALAADGERILELQSSQPVPSTNLPDRYVFQSQRIKLDLGARTWPVSTPCFGYRGLIEGVVSVTTLEYVKSVTVKVEATVKAFFMERGVPGRHTESVLFQRSVILYQNDSGSSSTTLGYPFSITLPESCDKSTILLPPSYTSYIPGVSAEVRYHIYVDMSRSGLRRRDSLVVPILYLPRSYTPPNSRSLPLYGDQISLSSVVQGMEELQLTPQSTPKEGQSYAPPSTDIQAKVALPSSIVVASGDRIPFIITIYSQWQALAALYTEMVLQLVKVTRIKALQKTIPKEEILASGEIHGPDDLGNGLRILRGEVGTGLPGAELAWSAAEAIGVLYLIRLSIKPPSSAVALSTNLPKFEHMVQVVIMAHRYNPDVDTSLLALGLIGINSN</sequence>
<evidence type="ECO:0000313" key="1">
    <source>
        <dbReference type="EMBL" id="CAE6426127.1"/>
    </source>
</evidence>
<evidence type="ECO:0000313" key="2">
    <source>
        <dbReference type="Proteomes" id="UP000663888"/>
    </source>
</evidence>